<keyword evidence="2" id="KW-0496">Mitochondrion</keyword>
<evidence type="ECO:0000313" key="3">
    <source>
        <dbReference type="Proteomes" id="UP000290189"/>
    </source>
</evidence>
<organism evidence="2 3">
    <name type="scientific">Plasmodiophora brassicae</name>
    <name type="common">Clubroot disease agent</name>
    <dbReference type="NCBI Taxonomy" id="37360"/>
    <lineage>
        <taxon>Eukaryota</taxon>
        <taxon>Sar</taxon>
        <taxon>Rhizaria</taxon>
        <taxon>Endomyxa</taxon>
        <taxon>Phytomyxea</taxon>
        <taxon>Plasmodiophorida</taxon>
        <taxon>Plasmodiophoridae</taxon>
        <taxon>Plasmodiophora</taxon>
    </lineage>
</organism>
<geneLocation type="mitochondrion" evidence="2"/>
<keyword evidence="1" id="KW-0040">ANK repeat</keyword>
<evidence type="ECO:0000313" key="2">
    <source>
        <dbReference type="EMBL" id="SPQ97852.1"/>
    </source>
</evidence>
<dbReference type="Proteomes" id="UP000290189">
    <property type="component" value="Unassembled WGS sequence"/>
</dbReference>
<gene>
    <name evidence="2" type="ORF">PLBR_LOCUS5067</name>
</gene>
<sequence>MKMGTRAIHILCRYGFPYIDILQALVDNGAALNLQDNYGFSAFAIMASHPYVQLSADLVSKWIHEHGLDLSIKTNLGATPLVNAIASQSLHGLSAILPNIAGHVDLSAELDSAKIKLQEIANLKPIPEDLHALARLANARQIVDLLEARCSQQCLRTLAGR</sequence>
<dbReference type="AlphaFoldDB" id="A0A3P3YCJ2"/>
<proteinExistence type="predicted"/>
<reference evidence="2 3" key="1">
    <citation type="submission" date="2018-03" db="EMBL/GenBank/DDBJ databases">
        <authorList>
            <person name="Fogelqvist J."/>
        </authorList>
    </citation>
    <scope>NUCLEOTIDE SEQUENCE [LARGE SCALE GENOMIC DNA]</scope>
</reference>
<feature type="repeat" description="ANK" evidence="1">
    <location>
        <begin position="3"/>
        <end position="37"/>
    </location>
</feature>
<dbReference type="Gene3D" id="1.25.40.20">
    <property type="entry name" value="Ankyrin repeat-containing domain"/>
    <property type="match status" value="1"/>
</dbReference>
<accession>A0A3P3YCJ2</accession>
<evidence type="ECO:0000256" key="1">
    <source>
        <dbReference type="PROSITE-ProRule" id="PRU00023"/>
    </source>
</evidence>
<dbReference type="SUPFAM" id="SSF48403">
    <property type="entry name" value="Ankyrin repeat"/>
    <property type="match status" value="1"/>
</dbReference>
<dbReference type="InterPro" id="IPR036770">
    <property type="entry name" value="Ankyrin_rpt-contain_sf"/>
</dbReference>
<dbReference type="InterPro" id="IPR002110">
    <property type="entry name" value="Ankyrin_rpt"/>
</dbReference>
<protein>
    <submittedName>
        <fullName evidence="2">Uncharacterized protein</fullName>
    </submittedName>
</protein>
<name>A0A3P3YCJ2_PLABS</name>
<dbReference type="EMBL" id="OVEO01000008">
    <property type="protein sequence ID" value="SPQ97852.1"/>
    <property type="molecule type" value="Genomic_DNA"/>
</dbReference>
<dbReference type="PROSITE" id="PS50088">
    <property type="entry name" value="ANK_REPEAT"/>
    <property type="match status" value="1"/>
</dbReference>